<evidence type="ECO:0000256" key="2">
    <source>
        <dbReference type="ARBA" id="ARBA00022692"/>
    </source>
</evidence>
<evidence type="ECO:0000256" key="1">
    <source>
        <dbReference type="ARBA" id="ARBA00004141"/>
    </source>
</evidence>
<dbReference type="RefSeq" id="WP_069296814.1">
    <property type="nucleotide sequence ID" value="NZ_MCRI01000038.1"/>
</dbReference>
<comment type="caution">
    <text evidence="11">The sequence shown here is derived from an EMBL/GenBank/DDBJ whole genome shotgun (WGS) entry which is preliminary data.</text>
</comment>
<evidence type="ECO:0000256" key="5">
    <source>
        <dbReference type="ARBA" id="ARBA00022989"/>
    </source>
</evidence>
<feature type="transmembrane region" description="Helical" evidence="8">
    <location>
        <begin position="810"/>
        <end position="832"/>
    </location>
</feature>
<dbReference type="InterPro" id="IPR013525">
    <property type="entry name" value="ABC2_TM"/>
</dbReference>
<keyword evidence="4 11" id="KW-0067">ATP-binding</keyword>
<dbReference type="InterPro" id="IPR003439">
    <property type="entry name" value="ABC_transporter-like_ATP-bd"/>
</dbReference>
<name>A0A1E3GP53_9GAMM</name>
<evidence type="ECO:0000313" key="11">
    <source>
        <dbReference type="EMBL" id="ODN65818.1"/>
    </source>
</evidence>
<reference evidence="11 12" key="1">
    <citation type="submission" date="2016-07" db="EMBL/GenBank/DDBJ databases">
        <title>Draft Genome Sequence of Methylophaga muralis Bur 1.</title>
        <authorList>
            <person name="Vasilenko O.V."/>
            <person name="Doronina N.V."/>
            <person name="Shmareva M.N."/>
            <person name="Tarlachkov S.V."/>
            <person name="Mustakhimov I."/>
            <person name="Trotsenko Y.A."/>
        </authorList>
    </citation>
    <scope>NUCLEOTIDE SEQUENCE [LARGE SCALE GENOMIC DNA]</scope>
    <source>
        <strain evidence="11 12">Bur 1</strain>
    </source>
</reference>
<proteinExistence type="predicted"/>
<dbReference type="Proteomes" id="UP000094379">
    <property type="component" value="Unassembled WGS sequence"/>
</dbReference>
<sequence length="926" mass="102316">MSAKPLTELSSQQSVAVLKNVSLHYGKTIALNALNLTIPAGVMVGIIGPDGVGKSSLFSLISGAHAIQQGEVEVLGGDMRNKLHRQAVCPRIAYMPQGLGKNLYHTLSVFENVDFFARLFGQDRAEREQRISQLLDATGLTEFADRPAGKLSGGMKQKLGLCCALIHDPDLLILDEPTTGVDPLSRRQFWTLINRIRSENPTMSVLVATAYMEEAADFDWLVAINQGKVLTTGTPQQILQQTSTTSLESAFIALLPDEQRDRHKPVVIPPRNATTQDEFAIEADQLTMRFGHFTAVDKVSFKIPRGEIFGFLGSNGCGKTTTMKMLTGLLAATEGQAKLFGKAIDPHDLSIRQRVGYMTQSFSLYGELTVRQNLDLHARLFKLPSQQIAGRILEMAKRFELQAVLDSLPDALPLGQRQRLSLAVAMIHGPEMLILDEPTSGVDPIARDAFWQILVDLARQDGVTIFISTHFMNEAERCDRISLMHAGRVLVTDTPENLKNARHSASLEDAFVEYLQQEVLREATPQSDLNETTKSSMPATTQSNTTVNTTDAFNLRRLYSYSRRETLELLRDPIRLTLAMVGTLLLMFVVGYGINMDVEDLKFAVLDADQTATSRDYRLNLSGSRYFIEQPELYSHAEIERRMQSGELSLAIEIPYGFGRDLARGQTVEIGAWIDGSMPTRGENIRGYVQGMHSHWLTTKSREILGSAVIAQPAIIETRFRYNPDVKSLVAIVPAMIPLLLMLILSMLTALSVVREKELGSIVNLYVTPVTRLEFLLGKQLPYIGLGMLNFVLLVLFAVFIFQVPFTGSFFTLAFAALLYVFCATSLGLLISAFTRSQIAALFGTALLTLVPAVQFSGMIDPVSSMQGVGRWIGEVYPATHFLTISRGVFSKGLSYAELQPAFIALFIAAPVLLIIGVMLLKKQER</sequence>
<dbReference type="CDD" id="cd03230">
    <property type="entry name" value="ABC_DR_subfamily_A"/>
    <property type="match status" value="2"/>
</dbReference>
<dbReference type="GO" id="GO:0005524">
    <property type="term" value="F:ATP binding"/>
    <property type="evidence" value="ECO:0007669"/>
    <property type="project" value="UniProtKB-KW"/>
</dbReference>
<gene>
    <name evidence="11" type="primary">ybhF_3</name>
    <name evidence="11" type="ORF">A9E74_02426</name>
</gene>
<dbReference type="PATRIC" id="fig|291169.3.peg.2446"/>
<feature type="transmembrane region" description="Helical" evidence="8">
    <location>
        <begin position="781"/>
        <end position="804"/>
    </location>
</feature>
<dbReference type="PANTHER" id="PTHR43038:SF4">
    <property type="entry name" value="RIBOSOME-ASSOCIATED ATPASE"/>
    <property type="match status" value="1"/>
</dbReference>
<dbReference type="AlphaFoldDB" id="A0A1E3GP53"/>
<dbReference type="PROSITE" id="PS00211">
    <property type="entry name" value="ABC_TRANSPORTER_1"/>
    <property type="match status" value="1"/>
</dbReference>
<feature type="compositionally biased region" description="Polar residues" evidence="7">
    <location>
        <begin position="524"/>
        <end position="539"/>
    </location>
</feature>
<dbReference type="InterPro" id="IPR027417">
    <property type="entry name" value="P-loop_NTPase"/>
</dbReference>
<feature type="domain" description="ABC transporter" evidence="9">
    <location>
        <begin position="281"/>
        <end position="511"/>
    </location>
</feature>
<dbReference type="PANTHER" id="PTHR43038">
    <property type="entry name" value="ATP-BINDING CASSETTE, SUB-FAMILY H, MEMBER 1"/>
    <property type="match status" value="1"/>
</dbReference>
<dbReference type="SMART" id="SM00382">
    <property type="entry name" value="AAA"/>
    <property type="match status" value="2"/>
</dbReference>
<accession>A0A1E3GP53</accession>
<feature type="domain" description="ABC transmembrane type-2" evidence="10">
    <location>
        <begin position="686"/>
        <end position="924"/>
    </location>
</feature>
<evidence type="ECO:0000259" key="9">
    <source>
        <dbReference type="PROSITE" id="PS50893"/>
    </source>
</evidence>
<keyword evidence="5 8" id="KW-1133">Transmembrane helix</keyword>
<dbReference type="STRING" id="291169.A9E74_02426"/>
<comment type="subcellular location">
    <subcellularLocation>
        <location evidence="1">Membrane</location>
        <topology evidence="1">Multi-pass membrane protein</topology>
    </subcellularLocation>
</comment>
<evidence type="ECO:0000256" key="6">
    <source>
        <dbReference type="ARBA" id="ARBA00023136"/>
    </source>
</evidence>
<keyword evidence="12" id="KW-1185">Reference proteome</keyword>
<dbReference type="SUPFAM" id="SSF52540">
    <property type="entry name" value="P-loop containing nucleoside triphosphate hydrolases"/>
    <property type="match status" value="2"/>
</dbReference>
<keyword evidence="3" id="KW-0547">Nucleotide-binding</keyword>
<dbReference type="PROSITE" id="PS50893">
    <property type="entry name" value="ABC_TRANSPORTER_2"/>
    <property type="match status" value="2"/>
</dbReference>
<dbReference type="InterPro" id="IPR017871">
    <property type="entry name" value="ABC_transporter-like_CS"/>
</dbReference>
<dbReference type="InterPro" id="IPR047817">
    <property type="entry name" value="ABC2_TM_bact-type"/>
</dbReference>
<evidence type="ECO:0000313" key="12">
    <source>
        <dbReference type="Proteomes" id="UP000094379"/>
    </source>
</evidence>
<evidence type="ECO:0000259" key="10">
    <source>
        <dbReference type="PROSITE" id="PS51012"/>
    </source>
</evidence>
<dbReference type="GO" id="GO:0016020">
    <property type="term" value="C:membrane"/>
    <property type="evidence" value="ECO:0007669"/>
    <property type="project" value="UniProtKB-SubCell"/>
</dbReference>
<feature type="transmembrane region" description="Helical" evidence="8">
    <location>
        <begin position="729"/>
        <end position="754"/>
    </location>
</feature>
<feature type="region of interest" description="Disordered" evidence="7">
    <location>
        <begin position="523"/>
        <end position="546"/>
    </location>
</feature>
<evidence type="ECO:0000256" key="3">
    <source>
        <dbReference type="ARBA" id="ARBA00022741"/>
    </source>
</evidence>
<dbReference type="GO" id="GO:0140359">
    <property type="term" value="F:ABC-type transporter activity"/>
    <property type="evidence" value="ECO:0007669"/>
    <property type="project" value="InterPro"/>
</dbReference>
<protein>
    <submittedName>
        <fullName evidence="11">Putative ABC transporter ATP-binding protein YbhF</fullName>
    </submittedName>
</protein>
<dbReference type="Pfam" id="PF12698">
    <property type="entry name" value="ABC2_membrane_3"/>
    <property type="match status" value="1"/>
</dbReference>
<dbReference type="PROSITE" id="PS51012">
    <property type="entry name" value="ABC_TM2"/>
    <property type="match status" value="1"/>
</dbReference>
<organism evidence="11 12">
    <name type="scientific">Methylophaga muralis</name>
    <dbReference type="NCBI Taxonomy" id="291169"/>
    <lineage>
        <taxon>Bacteria</taxon>
        <taxon>Pseudomonadati</taxon>
        <taxon>Pseudomonadota</taxon>
        <taxon>Gammaproteobacteria</taxon>
        <taxon>Thiotrichales</taxon>
        <taxon>Piscirickettsiaceae</taxon>
        <taxon>Methylophaga</taxon>
    </lineage>
</organism>
<dbReference type="InterPro" id="IPR003593">
    <property type="entry name" value="AAA+_ATPase"/>
</dbReference>
<keyword evidence="2 8" id="KW-0812">Transmembrane</keyword>
<feature type="transmembrane region" description="Helical" evidence="8">
    <location>
        <begin position="839"/>
        <end position="860"/>
    </location>
</feature>
<dbReference type="Gene3D" id="3.40.50.300">
    <property type="entry name" value="P-loop containing nucleotide triphosphate hydrolases"/>
    <property type="match status" value="2"/>
</dbReference>
<dbReference type="Gene3D" id="3.40.1710.10">
    <property type="entry name" value="abc type-2 transporter like domain"/>
    <property type="match status" value="1"/>
</dbReference>
<keyword evidence="6 8" id="KW-0472">Membrane</keyword>
<evidence type="ECO:0000256" key="4">
    <source>
        <dbReference type="ARBA" id="ARBA00022840"/>
    </source>
</evidence>
<feature type="transmembrane region" description="Helical" evidence="8">
    <location>
        <begin position="573"/>
        <end position="594"/>
    </location>
</feature>
<dbReference type="InterPro" id="IPR047651">
    <property type="entry name" value="ABC2_perm_RbbA"/>
</dbReference>
<feature type="domain" description="ABC transporter" evidence="9">
    <location>
        <begin position="16"/>
        <end position="251"/>
    </location>
</feature>
<dbReference type="EMBL" id="MCRI01000038">
    <property type="protein sequence ID" value="ODN65818.1"/>
    <property type="molecule type" value="Genomic_DNA"/>
</dbReference>
<dbReference type="GO" id="GO:0016887">
    <property type="term" value="F:ATP hydrolysis activity"/>
    <property type="evidence" value="ECO:0007669"/>
    <property type="project" value="InterPro"/>
</dbReference>
<dbReference type="Pfam" id="PF00005">
    <property type="entry name" value="ABC_tran"/>
    <property type="match status" value="2"/>
</dbReference>
<dbReference type="NCBIfam" id="NF033858">
    <property type="entry name" value="ABC2_perm_RbbA"/>
    <property type="match status" value="1"/>
</dbReference>
<feature type="transmembrane region" description="Helical" evidence="8">
    <location>
        <begin position="902"/>
        <end position="921"/>
    </location>
</feature>
<evidence type="ECO:0000256" key="8">
    <source>
        <dbReference type="SAM" id="Phobius"/>
    </source>
</evidence>
<evidence type="ECO:0000256" key="7">
    <source>
        <dbReference type="SAM" id="MobiDB-lite"/>
    </source>
</evidence>